<sequence>MVVDDVAVVRVVGRFQSQNIVNTFHYRLTSVASAPVSVLQNLSITWDADHGAAWLARMSDAYDLIGVKAFVAKGDAVPPG</sequence>
<gene>
    <name evidence="1" type="ORF">S01H4_06108</name>
</gene>
<reference evidence="1" key="1">
    <citation type="journal article" date="2014" name="Front. Microbiol.">
        <title>High frequency of phylogenetically diverse reductive dehalogenase-homologous genes in deep subseafloor sedimentary metagenomes.</title>
        <authorList>
            <person name="Kawai M."/>
            <person name="Futagami T."/>
            <person name="Toyoda A."/>
            <person name="Takaki Y."/>
            <person name="Nishi S."/>
            <person name="Hori S."/>
            <person name="Arai W."/>
            <person name="Tsubouchi T."/>
            <person name="Morono Y."/>
            <person name="Uchiyama I."/>
            <person name="Ito T."/>
            <person name="Fujiyama A."/>
            <person name="Inagaki F."/>
            <person name="Takami H."/>
        </authorList>
    </citation>
    <scope>NUCLEOTIDE SEQUENCE</scope>
    <source>
        <strain evidence="1">Expedition CK06-06</strain>
    </source>
</reference>
<comment type="caution">
    <text evidence="1">The sequence shown here is derived from an EMBL/GenBank/DDBJ whole genome shotgun (WGS) entry which is preliminary data.</text>
</comment>
<proteinExistence type="predicted"/>
<evidence type="ECO:0000313" key="1">
    <source>
        <dbReference type="EMBL" id="GAG73558.1"/>
    </source>
</evidence>
<name>X1AMF8_9ZZZZ</name>
<dbReference type="AlphaFoldDB" id="X1AMF8"/>
<feature type="non-terminal residue" evidence="1">
    <location>
        <position position="80"/>
    </location>
</feature>
<protein>
    <submittedName>
        <fullName evidence="1">Uncharacterized protein</fullName>
    </submittedName>
</protein>
<organism evidence="1">
    <name type="scientific">marine sediment metagenome</name>
    <dbReference type="NCBI Taxonomy" id="412755"/>
    <lineage>
        <taxon>unclassified sequences</taxon>
        <taxon>metagenomes</taxon>
        <taxon>ecological metagenomes</taxon>
    </lineage>
</organism>
<dbReference type="EMBL" id="BART01001841">
    <property type="protein sequence ID" value="GAG73558.1"/>
    <property type="molecule type" value="Genomic_DNA"/>
</dbReference>
<accession>X1AMF8</accession>